<protein>
    <submittedName>
        <fullName evidence="1">Alpha-ribazole phosphatase family protein</fullName>
    </submittedName>
</protein>
<gene>
    <name evidence="1" type="ORF">I6H06_26490</name>
    <name evidence="2" type="ORF">NFI99_28385</name>
</gene>
<evidence type="ECO:0000313" key="4">
    <source>
        <dbReference type="Proteomes" id="UP001056386"/>
    </source>
</evidence>
<dbReference type="GO" id="GO:0005737">
    <property type="term" value="C:cytoplasm"/>
    <property type="evidence" value="ECO:0007669"/>
    <property type="project" value="TreeGrafter"/>
</dbReference>
<dbReference type="PANTHER" id="PTHR48100:SF1">
    <property type="entry name" value="HISTIDINE PHOSPHATASE FAMILY PROTEIN-RELATED"/>
    <property type="match status" value="1"/>
</dbReference>
<accession>A0AAP9Y2I3</accession>
<dbReference type="Proteomes" id="UP001056386">
    <property type="component" value="Chromosome 1"/>
</dbReference>
<proteinExistence type="predicted"/>
<organism evidence="1 3">
    <name type="scientific">Burkholderia glumae</name>
    <name type="common">Pseudomonas glumae</name>
    <dbReference type="NCBI Taxonomy" id="337"/>
    <lineage>
        <taxon>Bacteria</taxon>
        <taxon>Pseudomonadati</taxon>
        <taxon>Pseudomonadota</taxon>
        <taxon>Betaproteobacteria</taxon>
        <taxon>Burkholderiales</taxon>
        <taxon>Burkholderiaceae</taxon>
        <taxon>Burkholderia</taxon>
    </lineage>
</organism>
<reference evidence="2" key="2">
    <citation type="submission" date="2022-06" db="EMBL/GenBank/DDBJ databases">
        <title>Draft genome sequence of Burkholderia glumae strain GR20004 isolated from rice panicle showing bacterial panicle blight.</title>
        <authorList>
            <person name="Choi S.Y."/>
            <person name="Lee Y.H."/>
        </authorList>
    </citation>
    <scope>NUCLEOTIDE SEQUENCE</scope>
    <source>
        <strain evidence="2">GR20004</strain>
    </source>
</reference>
<evidence type="ECO:0000313" key="1">
    <source>
        <dbReference type="EMBL" id="QPQ92609.1"/>
    </source>
</evidence>
<dbReference type="InterPro" id="IPR050275">
    <property type="entry name" value="PGM_Phosphatase"/>
</dbReference>
<dbReference type="Pfam" id="PF00300">
    <property type="entry name" value="His_Phos_1"/>
    <property type="match status" value="1"/>
</dbReference>
<evidence type="ECO:0000313" key="3">
    <source>
        <dbReference type="Proteomes" id="UP000594892"/>
    </source>
</evidence>
<dbReference type="PANTHER" id="PTHR48100">
    <property type="entry name" value="BROAD-SPECIFICITY PHOSPHATASE YOR283W-RELATED"/>
    <property type="match status" value="1"/>
</dbReference>
<reference evidence="1 3" key="1">
    <citation type="submission" date="2020-12" db="EMBL/GenBank/DDBJ databases">
        <title>FDA dAtabase for Regulatory Grade micrObial Sequences (FDA-ARGOS): Supporting development and validation of Infectious Disease Dx tests.</title>
        <authorList>
            <person name="Minogue T."/>
            <person name="Wolcott M."/>
            <person name="Wasieloski L."/>
            <person name="Aguilar W."/>
            <person name="Moore D."/>
            <person name="Jaissle J."/>
            <person name="Tallon L."/>
            <person name="Sadzewicz L."/>
            <person name="Zhao X."/>
            <person name="Boylan J."/>
            <person name="Ott S."/>
            <person name="Bowen H."/>
            <person name="Vavikolanu K."/>
            <person name="Mehta A."/>
            <person name="Aluvathingal J."/>
            <person name="Nadendla S."/>
            <person name="Yan Y."/>
            <person name="Sichtig H."/>
        </authorList>
    </citation>
    <scope>NUCLEOTIDE SEQUENCE [LARGE SCALE GENOMIC DNA]</scope>
    <source>
        <strain evidence="1 3">FDAARGOS_949</strain>
    </source>
</reference>
<sequence length="197" mass="20655">MDVVLIRHPAPAVAGGVCYGATDLPLAGDAAAAAAELAGRLRADGLALPDRIVTSPLRRCAAVAEALGALLQVTVCSEPRLREIDFGGWEMRTWDEIGPAALDRWQADLMGAREHGGEGAAQFVARVVPAAASLERRAGAPPVIAITHAGVIRALASHWLGVPLASLLARPIAYGGRVGFARDARGWHLRRWDEPAG</sequence>
<keyword evidence="4" id="KW-1185">Reference proteome</keyword>
<dbReference type="EMBL" id="CP065601">
    <property type="protein sequence ID" value="QPQ92609.1"/>
    <property type="molecule type" value="Genomic_DNA"/>
</dbReference>
<dbReference type="SMART" id="SM00855">
    <property type="entry name" value="PGAM"/>
    <property type="match status" value="1"/>
</dbReference>
<dbReference type="Gene3D" id="3.40.50.1240">
    <property type="entry name" value="Phosphoglycerate mutase-like"/>
    <property type="match status" value="1"/>
</dbReference>
<dbReference type="Proteomes" id="UP000594892">
    <property type="component" value="Chromosome 2"/>
</dbReference>
<dbReference type="GO" id="GO:0016791">
    <property type="term" value="F:phosphatase activity"/>
    <property type="evidence" value="ECO:0007669"/>
    <property type="project" value="TreeGrafter"/>
</dbReference>
<dbReference type="AlphaFoldDB" id="A0AAP9Y2I3"/>
<dbReference type="SUPFAM" id="SSF53254">
    <property type="entry name" value="Phosphoglycerate mutase-like"/>
    <property type="match status" value="1"/>
</dbReference>
<evidence type="ECO:0000313" key="2">
    <source>
        <dbReference type="EMBL" id="USS45491.1"/>
    </source>
</evidence>
<dbReference type="RefSeq" id="WP_015876742.1">
    <property type="nucleotide sequence ID" value="NZ_CP021074.1"/>
</dbReference>
<name>A0AAP9Y2I3_BURGL</name>
<dbReference type="CDD" id="cd07067">
    <property type="entry name" value="HP_PGM_like"/>
    <property type="match status" value="1"/>
</dbReference>
<dbReference type="EMBL" id="CP099587">
    <property type="protein sequence ID" value="USS45491.1"/>
    <property type="molecule type" value="Genomic_DNA"/>
</dbReference>
<dbReference type="GeneID" id="45695798"/>
<dbReference type="InterPro" id="IPR013078">
    <property type="entry name" value="His_Pase_superF_clade-1"/>
</dbReference>
<dbReference type="InterPro" id="IPR029033">
    <property type="entry name" value="His_PPase_superfam"/>
</dbReference>